<keyword evidence="3" id="KW-1185">Reference proteome</keyword>
<evidence type="ECO:0000256" key="1">
    <source>
        <dbReference type="SAM" id="MobiDB-lite"/>
    </source>
</evidence>
<feature type="compositionally biased region" description="Polar residues" evidence="1">
    <location>
        <begin position="444"/>
        <end position="458"/>
    </location>
</feature>
<evidence type="ECO:0000313" key="3">
    <source>
        <dbReference type="Proteomes" id="UP000271974"/>
    </source>
</evidence>
<accession>A0A433UDY4</accession>
<feature type="region of interest" description="Disordered" evidence="1">
    <location>
        <begin position="256"/>
        <end position="280"/>
    </location>
</feature>
<sequence>MTKVQLTQWFHYRSPACSQKGYSSSPDLQSLGTASQVPSPECPARSEDPEQGKKTEKSFNMHTEDPALREKHREIFQHPHRGPCTQGKTQRNLSTSIRRALHSGKNTEKSFNIHTEGPALREKHREIFQHPHGGPCTQGKTQRNLSTSTQRAMHSGKNTEKSFNIHTEGGPCTQGKTQRNLSTSTQREDPALREKHREIFQHPYGDTLHSGKNTEKSFNIHTEGGPCTGKNTEKSFNIHTEGPALREKHREIFQHPHGGPCTQGKTQRNLSTSTRRTLHSGKNTEKSFNIHTEGGPCTLHSGKNTEKSFNIHTEDTLHSGKNTEKSFNIHTEGHALREKHREIFQHPHRGRTLHSGKNTEKSFNIHTEGHALREKHREIFQHPHGGPCTQGKTQRNLSTSIRRYPALREKHREIFQHPYGDTLHSGKNTEKSFNIHTEGGPCTQGKTQRNLSTCTQRK</sequence>
<feature type="compositionally biased region" description="Polar residues" evidence="1">
    <location>
        <begin position="16"/>
        <end position="38"/>
    </location>
</feature>
<evidence type="ECO:0000313" key="2">
    <source>
        <dbReference type="EMBL" id="RUS92061.1"/>
    </source>
</evidence>
<feature type="region of interest" description="Disordered" evidence="1">
    <location>
        <begin position="285"/>
        <end position="304"/>
    </location>
</feature>
<protein>
    <submittedName>
        <fullName evidence="2">Uncharacterized protein</fullName>
    </submittedName>
</protein>
<feature type="region of interest" description="Disordered" evidence="1">
    <location>
        <begin position="163"/>
        <end position="191"/>
    </location>
</feature>
<feature type="compositionally biased region" description="Polar residues" evidence="1">
    <location>
        <begin position="174"/>
        <end position="185"/>
    </location>
</feature>
<name>A0A433UDY4_ELYCH</name>
<feature type="compositionally biased region" description="Basic and acidic residues" evidence="1">
    <location>
        <begin position="44"/>
        <end position="65"/>
    </location>
</feature>
<feature type="region of interest" description="Disordered" evidence="1">
    <location>
        <begin position="419"/>
        <end position="458"/>
    </location>
</feature>
<proteinExistence type="predicted"/>
<feature type="compositionally biased region" description="Polar residues" evidence="1">
    <location>
        <begin position="263"/>
        <end position="275"/>
    </location>
</feature>
<comment type="caution">
    <text evidence="2">The sequence shown here is derived from an EMBL/GenBank/DDBJ whole genome shotgun (WGS) entry which is preliminary data.</text>
</comment>
<feature type="region of interest" description="Disordered" evidence="1">
    <location>
        <begin position="16"/>
        <end position="65"/>
    </location>
</feature>
<organism evidence="2 3">
    <name type="scientific">Elysia chlorotica</name>
    <name type="common">Eastern emerald elysia</name>
    <name type="synonym">Sea slug</name>
    <dbReference type="NCBI Taxonomy" id="188477"/>
    <lineage>
        <taxon>Eukaryota</taxon>
        <taxon>Metazoa</taxon>
        <taxon>Spiralia</taxon>
        <taxon>Lophotrochozoa</taxon>
        <taxon>Mollusca</taxon>
        <taxon>Gastropoda</taxon>
        <taxon>Heterobranchia</taxon>
        <taxon>Euthyneura</taxon>
        <taxon>Panpulmonata</taxon>
        <taxon>Sacoglossa</taxon>
        <taxon>Placobranchoidea</taxon>
        <taxon>Plakobranchidae</taxon>
        <taxon>Elysia</taxon>
    </lineage>
</organism>
<dbReference type="EMBL" id="RQTK01000003">
    <property type="protein sequence ID" value="RUS92061.1"/>
    <property type="molecule type" value="Genomic_DNA"/>
</dbReference>
<dbReference type="AlphaFoldDB" id="A0A433UDY4"/>
<reference evidence="2 3" key="1">
    <citation type="submission" date="2019-01" db="EMBL/GenBank/DDBJ databases">
        <title>A draft genome assembly of the solar-powered sea slug Elysia chlorotica.</title>
        <authorList>
            <person name="Cai H."/>
            <person name="Li Q."/>
            <person name="Fang X."/>
            <person name="Li J."/>
            <person name="Curtis N.E."/>
            <person name="Altenburger A."/>
            <person name="Shibata T."/>
            <person name="Feng M."/>
            <person name="Maeda T."/>
            <person name="Schwartz J.A."/>
            <person name="Shigenobu S."/>
            <person name="Lundholm N."/>
            <person name="Nishiyama T."/>
            <person name="Yang H."/>
            <person name="Hasebe M."/>
            <person name="Li S."/>
            <person name="Pierce S.K."/>
            <person name="Wang J."/>
        </authorList>
    </citation>
    <scope>NUCLEOTIDE SEQUENCE [LARGE SCALE GENOMIC DNA]</scope>
    <source>
        <strain evidence="2">EC2010</strain>
        <tissue evidence="2">Whole organism of an adult</tissue>
    </source>
</reference>
<gene>
    <name evidence="2" type="ORF">EGW08_000274</name>
</gene>
<dbReference type="Proteomes" id="UP000271974">
    <property type="component" value="Unassembled WGS sequence"/>
</dbReference>